<sequence>MTPSELAHNVIEPDIDWKAMSRKWELRAKQNREAWQKERARSQNLARRIESILKEFEHEQIR</sequence>
<reference evidence="1 2" key="1">
    <citation type="journal article" date="2017" name="BMC Genomics">
        <title>Comparative genomic and phylogenomic analyses of the Bifidobacteriaceae family.</title>
        <authorList>
            <person name="Lugli G.A."/>
            <person name="Milani C."/>
            <person name="Turroni F."/>
            <person name="Duranti S."/>
            <person name="Mancabelli L."/>
            <person name="Mangifesta M."/>
            <person name="Ferrario C."/>
            <person name="Modesto M."/>
            <person name="Mattarelli P."/>
            <person name="Jiri K."/>
            <person name="van Sinderen D."/>
            <person name="Ventura M."/>
        </authorList>
    </citation>
    <scope>NUCLEOTIDE SEQUENCE [LARGE SCALE GENOMIC DNA]</scope>
    <source>
        <strain evidence="1 2">LMG 28769</strain>
    </source>
</reference>
<proteinExistence type="predicted"/>
<accession>A0A261G8D5</accession>
<keyword evidence="2" id="KW-1185">Reference proteome</keyword>
<dbReference type="RefSeq" id="WP_094693835.1">
    <property type="nucleotide sequence ID" value="NZ_JBDNSG010000007.1"/>
</dbReference>
<gene>
    <name evidence="1" type="ORF">BAQU_1339</name>
</gene>
<organism evidence="1 2">
    <name type="scientific">Bifidobacterium aquikefiri</name>
    <dbReference type="NCBI Taxonomy" id="1653207"/>
    <lineage>
        <taxon>Bacteria</taxon>
        <taxon>Bacillati</taxon>
        <taxon>Actinomycetota</taxon>
        <taxon>Actinomycetes</taxon>
        <taxon>Bifidobacteriales</taxon>
        <taxon>Bifidobacteriaceae</taxon>
        <taxon>Bifidobacterium</taxon>
    </lineage>
</organism>
<evidence type="ECO:0000313" key="1">
    <source>
        <dbReference type="EMBL" id="OZG67266.1"/>
    </source>
</evidence>
<dbReference type="AlphaFoldDB" id="A0A261G8D5"/>
<dbReference type="GeneID" id="98296007"/>
<comment type="caution">
    <text evidence="1">The sequence shown here is derived from an EMBL/GenBank/DDBJ whole genome shotgun (WGS) entry which is preliminary data.</text>
</comment>
<dbReference type="Proteomes" id="UP000216451">
    <property type="component" value="Unassembled WGS sequence"/>
</dbReference>
<name>A0A261G8D5_9BIFI</name>
<dbReference type="OrthoDB" id="4946496at2"/>
<dbReference type="EMBL" id="MWXA01000005">
    <property type="protein sequence ID" value="OZG67266.1"/>
    <property type="molecule type" value="Genomic_DNA"/>
</dbReference>
<evidence type="ECO:0000313" key="2">
    <source>
        <dbReference type="Proteomes" id="UP000216451"/>
    </source>
</evidence>
<protein>
    <submittedName>
        <fullName evidence="1">Uncharacterized protein</fullName>
    </submittedName>
</protein>